<keyword evidence="2" id="KW-1185">Reference proteome</keyword>
<gene>
    <name evidence="1" type="ORF">FAZ95_32475</name>
</gene>
<dbReference type="Proteomes" id="UP000298656">
    <property type="component" value="Chromosome 2"/>
</dbReference>
<accession>A0A4V1EIG9</accession>
<dbReference type="AlphaFoldDB" id="A0A4V1EIG9"/>
<organism evidence="1 2">
    <name type="scientific">Trinickia violacea</name>
    <dbReference type="NCBI Taxonomy" id="2571746"/>
    <lineage>
        <taxon>Bacteria</taxon>
        <taxon>Pseudomonadati</taxon>
        <taxon>Pseudomonadota</taxon>
        <taxon>Betaproteobacteria</taxon>
        <taxon>Burkholderiales</taxon>
        <taxon>Burkholderiaceae</taxon>
        <taxon>Trinickia</taxon>
    </lineage>
</organism>
<proteinExistence type="predicted"/>
<dbReference type="EMBL" id="CP040078">
    <property type="protein sequence ID" value="QCP53730.1"/>
    <property type="molecule type" value="Genomic_DNA"/>
</dbReference>
<sequence length="81" mass="8635">MIGIVLRHGCSRGKSRNTTLPTAVASQMPTWHHFLPAAARTHGDAAGALSYHLEIKKFAIASGLTARHVSQAAARSDRTMA</sequence>
<name>A0A4V1EIG9_9BURK</name>
<evidence type="ECO:0000313" key="1">
    <source>
        <dbReference type="EMBL" id="QCP53730.1"/>
    </source>
</evidence>
<dbReference type="RefSeq" id="WP_137336499.1">
    <property type="nucleotide sequence ID" value="NZ_CP040078.1"/>
</dbReference>
<protein>
    <submittedName>
        <fullName evidence="1">Uncharacterized protein</fullName>
    </submittedName>
</protein>
<reference evidence="1 2" key="1">
    <citation type="submission" date="2019-05" db="EMBL/GenBank/DDBJ databases">
        <title>Burkholderia sp. DHOD12, isolated from subtropical forest soil.</title>
        <authorList>
            <person name="Gao Z.-H."/>
            <person name="Qiu L.-H."/>
        </authorList>
    </citation>
    <scope>NUCLEOTIDE SEQUENCE [LARGE SCALE GENOMIC DNA]</scope>
    <source>
        <strain evidence="1 2">DHOD12</strain>
    </source>
</reference>
<evidence type="ECO:0000313" key="2">
    <source>
        <dbReference type="Proteomes" id="UP000298656"/>
    </source>
</evidence>
<dbReference type="KEGG" id="tvl:FAZ95_32475"/>